<sequence>MLRALVAVVLTASAVAVVSPAEAHTTGLHDNCTNFNKKYPHGVGTRKAHDKTSGTPVTSFKRANKIYWAAEKHNGDLDRDNDRIACEKA</sequence>
<protein>
    <submittedName>
        <fullName evidence="2">Excalibur calcium-binding domain-containing protein</fullName>
    </submittedName>
</protein>
<evidence type="ECO:0000313" key="3">
    <source>
        <dbReference type="Proteomes" id="UP000754710"/>
    </source>
</evidence>
<name>A0ABS7RRZ6_9ACTN</name>
<dbReference type="RefSeq" id="WP_221026658.1">
    <property type="nucleotide sequence ID" value="NZ_JAIEZQ010000003.1"/>
</dbReference>
<keyword evidence="3" id="KW-1185">Reference proteome</keyword>
<gene>
    <name evidence="2" type="ORF">K1X13_18795</name>
</gene>
<proteinExistence type="predicted"/>
<evidence type="ECO:0000256" key="1">
    <source>
        <dbReference type="SAM" id="SignalP"/>
    </source>
</evidence>
<reference evidence="2 3" key="1">
    <citation type="submission" date="2021-08" db="EMBL/GenBank/DDBJ databases">
        <title>Nocardioides bacterium WL0053 sp. nov., isolated from the sediment.</title>
        <authorList>
            <person name="Wang L."/>
            <person name="Zhang D."/>
            <person name="Zhang A."/>
        </authorList>
    </citation>
    <scope>NUCLEOTIDE SEQUENCE [LARGE SCALE GENOMIC DNA]</scope>
    <source>
        <strain evidence="2 3">WL0053</strain>
    </source>
</reference>
<dbReference type="Proteomes" id="UP000754710">
    <property type="component" value="Unassembled WGS sequence"/>
</dbReference>
<evidence type="ECO:0000313" key="2">
    <source>
        <dbReference type="EMBL" id="MBY9076883.1"/>
    </source>
</evidence>
<feature type="signal peptide" evidence="1">
    <location>
        <begin position="1"/>
        <end position="23"/>
    </location>
</feature>
<feature type="chain" id="PRO_5045207016" evidence="1">
    <location>
        <begin position="24"/>
        <end position="89"/>
    </location>
</feature>
<comment type="caution">
    <text evidence="2">The sequence shown here is derived from an EMBL/GenBank/DDBJ whole genome shotgun (WGS) entry which is preliminary data.</text>
</comment>
<keyword evidence="1" id="KW-0732">Signal</keyword>
<dbReference type="EMBL" id="JAIEZQ010000003">
    <property type="protein sequence ID" value="MBY9076883.1"/>
    <property type="molecule type" value="Genomic_DNA"/>
</dbReference>
<accession>A0ABS7RRZ6</accession>
<organism evidence="2 3">
    <name type="scientific">Nocardioides jiangsuensis</name>
    <dbReference type="NCBI Taxonomy" id="2866161"/>
    <lineage>
        <taxon>Bacteria</taxon>
        <taxon>Bacillati</taxon>
        <taxon>Actinomycetota</taxon>
        <taxon>Actinomycetes</taxon>
        <taxon>Propionibacteriales</taxon>
        <taxon>Nocardioidaceae</taxon>
        <taxon>Nocardioides</taxon>
    </lineage>
</organism>